<dbReference type="InterPro" id="IPR036322">
    <property type="entry name" value="WD40_repeat_dom_sf"/>
</dbReference>
<dbReference type="GO" id="GO:0051301">
    <property type="term" value="P:cell division"/>
    <property type="evidence" value="ECO:0007669"/>
    <property type="project" value="UniProtKB-KW"/>
</dbReference>
<evidence type="ECO:0000256" key="6">
    <source>
        <dbReference type="PROSITE-ProRule" id="PRU00221"/>
    </source>
</evidence>
<name>A0A067RHY3_ZOONE</name>
<dbReference type="SUPFAM" id="SSF50978">
    <property type="entry name" value="WD40 repeat-like"/>
    <property type="match status" value="1"/>
</dbReference>
<reference evidence="7 8" key="1">
    <citation type="journal article" date="2014" name="Nat. Commun.">
        <title>Molecular traces of alternative social organization in a termite genome.</title>
        <authorList>
            <person name="Terrapon N."/>
            <person name="Li C."/>
            <person name="Robertson H.M."/>
            <person name="Ji L."/>
            <person name="Meng X."/>
            <person name="Booth W."/>
            <person name="Chen Z."/>
            <person name="Childers C.P."/>
            <person name="Glastad K.M."/>
            <person name="Gokhale K."/>
            <person name="Gowin J."/>
            <person name="Gronenberg W."/>
            <person name="Hermansen R.A."/>
            <person name="Hu H."/>
            <person name="Hunt B.G."/>
            <person name="Huylmans A.K."/>
            <person name="Khalil S.M."/>
            <person name="Mitchell R.D."/>
            <person name="Munoz-Torres M.C."/>
            <person name="Mustard J.A."/>
            <person name="Pan H."/>
            <person name="Reese J.T."/>
            <person name="Scharf M.E."/>
            <person name="Sun F."/>
            <person name="Vogel H."/>
            <person name="Xiao J."/>
            <person name="Yang W."/>
            <person name="Yang Z."/>
            <person name="Yang Z."/>
            <person name="Zhou J."/>
            <person name="Zhu J."/>
            <person name="Brent C.S."/>
            <person name="Elsik C.G."/>
            <person name="Goodisman M.A."/>
            <person name="Liberles D.A."/>
            <person name="Roe R.M."/>
            <person name="Vargo E.L."/>
            <person name="Vilcinskas A."/>
            <person name="Wang J."/>
            <person name="Bornberg-Bauer E."/>
            <person name="Korb J."/>
            <person name="Zhang G."/>
            <person name="Liebig J."/>
        </authorList>
    </citation>
    <scope>NUCLEOTIDE SEQUENCE [LARGE SCALE GENOMIC DNA]</scope>
    <source>
        <tissue evidence="7">Whole organism</tissue>
    </source>
</reference>
<dbReference type="PANTHER" id="PTHR19918:SF8">
    <property type="entry name" value="FI02843P"/>
    <property type="match status" value="1"/>
</dbReference>
<dbReference type="STRING" id="136037.A0A067RHY3"/>
<dbReference type="eggNOG" id="KOG0305">
    <property type="taxonomic scope" value="Eukaryota"/>
</dbReference>
<dbReference type="GO" id="GO:0031145">
    <property type="term" value="P:anaphase-promoting complex-dependent catabolic process"/>
    <property type="evidence" value="ECO:0007669"/>
    <property type="project" value="TreeGrafter"/>
</dbReference>
<keyword evidence="8" id="KW-1185">Reference proteome</keyword>
<organism evidence="7 8">
    <name type="scientific">Zootermopsis nevadensis</name>
    <name type="common">Dampwood termite</name>
    <dbReference type="NCBI Taxonomy" id="136037"/>
    <lineage>
        <taxon>Eukaryota</taxon>
        <taxon>Metazoa</taxon>
        <taxon>Ecdysozoa</taxon>
        <taxon>Arthropoda</taxon>
        <taxon>Hexapoda</taxon>
        <taxon>Insecta</taxon>
        <taxon>Pterygota</taxon>
        <taxon>Neoptera</taxon>
        <taxon>Polyneoptera</taxon>
        <taxon>Dictyoptera</taxon>
        <taxon>Blattodea</taxon>
        <taxon>Blattoidea</taxon>
        <taxon>Termitoidae</taxon>
        <taxon>Termopsidae</taxon>
        <taxon>Zootermopsis</taxon>
    </lineage>
</organism>
<evidence type="ECO:0000313" key="8">
    <source>
        <dbReference type="Proteomes" id="UP000027135"/>
    </source>
</evidence>
<dbReference type="GO" id="GO:1990757">
    <property type="term" value="F:ubiquitin ligase activator activity"/>
    <property type="evidence" value="ECO:0007669"/>
    <property type="project" value="TreeGrafter"/>
</dbReference>
<dbReference type="GO" id="GO:0010997">
    <property type="term" value="F:anaphase-promoting complex binding"/>
    <property type="evidence" value="ECO:0007669"/>
    <property type="project" value="InterPro"/>
</dbReference>
<dbReference type="InParanoid" id="A0A067RHY3"/>
<dbReference type="InterPro" id="IPR015943">
    <property type="entry name" value="WD40/YVTN_repeat-like_dom_sf"/>
</dbReference>
<evidence type="ECO:0000313" key="7">
    <source>
        <dbReference type="EMBL" id="KDR23412.1"/>
    </source>
</evidence>
<evidence type="ECO:0000256" key="5">
    <source>
        <dbReference type="ARBA" id="ARBA00023306"/>
    </source>
</evidence>
<accession>A0A067RHY3</accession>
<evidence type="ECO:0000256" key="3">
    <source>
        <dbReference type="ARBA" id="ARBA00022737"/>
    </source>
</evidence>
<keyword evidence="5" id="KW-0131">Cell cycle</keyword>
<dbReference type="GO" id="GO:0005680">
    <property type="term" value="C:anaphase-promoting complex"/>
    <property type="evidence" value="ECO:0007669"/>
    <property type="project" value="TreeGrafter"/>
</dbReference>
<feature type="repeat" description="WD" evidence="6">
    <location>
        <begin position="48"/>
        <end position="89"/>
    </location>
</feature>
<sequence>MKRVRVMGGYLARVSSLSWNSYILSSGSRSGQIIHHDVRQRDHSVAELSSHTQEVCGLKWSPDGRYLGSGGNDHMLYIWPVAAGRAYSQPRSLYSLSVHQAVVKALAWCPWQPSTLASGGGTGDRCIRFWNCNTGRFNTINTKSQVAELTGHSTGLETGSVSRWKHSVVCWCR</sequence>
<dbReference type="OMA" id="RDRTICM"/>
<gene>
    <name evidence="7" type="ORF">L798_05382</name>
</gene>
<dbReference type="Gene3D" id="2.130.10.10">
    <property type="entry name" value="YVTN repeat-like/Quinoprotein amine dehydrogenase"/>
    <property type="match status" value="1"/>
</dbReference>
<dbReference type="Pfam" id="PF00400">
    <property type="entry name" value="WD40"/>
    <property type="match status" value="2"/>
</dbReference>
<dbReference type="PROSITE" id="PS50294">
    <property type="entry name" value="WD_REPEATS_REGION"/>
    <property type="match status" value="1"/>
</dbReference>
<dbReference type="GO" id="GO:1905786">
    <property type="term" value="P:positive regulation of anaphase-promoting complex-dependent catabolic process"/>
    <property type="evidence" value="ECO:0007669"/>
    <property type="project" value="TreeGrafter"/>
</dbReference>
<dbReference type="Proteomes" id="UP000027135">
    <property type="component" value="Unassembled WGS sequence"/>
</dbReference>
<dbReference type="InterPro" id="IPR033010">
    <property type="entry name" value="Cdc20/Fizzy"/>
</dbReference>
<evidence type="ECO:0000256" key="2">
    <source>
        <dbReference type="ARBA" id="ARBA00022618"/>
    </source>
</evidence>
<evidence type="ECO:0000256" key="1">
    <source>
        <dbReference type="ARBA" id="ARBA00022574"/>
    </source>
</evidence>
<keyword evidence="1 6" id="KW-0853">WD repeat</keyword>
<dbReference type="PANTHER" id="PTHR19918">
    <property type="entry name" value="CELL DIVISION CYCLE 20 CDC20 FIZZY -RELATED"/>
    <property type="match status" value="1"/>
</dbReference>
<dbReference type="AlphaFoldDB" id="A0A067RHY3"/>
<dbReference type="SMART" id="SM00320">
    <property type="entry name" value="WD40"/>
    <property type="match status" value="3"/>
</dbReference>
<keyword evidence="2 7" id="KW-0132">Cell division</keyword>
<keyword evidence="3" id="KW-0677">Repeat</keyword>
<dbReference type="EMBL" id="KK852463">
    <property type="protein sequence ID" value="KDR23412.1"/>
    <property type="molecule type" value="Genomic_DNA"/>
</dbReference>
<keyword evidence="4" id="KW-0498">Mitosis</keyword>
<protein>
    <submittedName>
        <fullName evidence="7">Cell division cycle protein 20-like protein</fullName>
    </submittedName>
</protein>
<evidence type="ECO:0000256" key="4">
    <source>
        <dbReference type="ARBA" id="ARBA00022776"/>
    </source>
</evidence>
<dbReference type="PROSITE" id="PS50082">
    <property type="entry name" value="WD_REPEATS_2"/>
    <property type="match status" value="1"/>
</dbReference>
<dbReference type="InterPro" id="IPR001680">
    <property type="entry name" value="WD40_rpt"/>
</dbReference>
<proteinExistence type="predicted"/>